<feature type="region of interest" description="Disordered" evidence="1">
    <location>
        <begin position="1"/>
        <end position="61"/>
    </location>
</feature>
<keyword evidence="3" id="KW-1185">Reference proteome</keyword>
<name>A0AA37TLE2_9HYPH</name>
<dbReference type="EMBL" id="BSPL01000013">
    <property type="protein sequence ID" value="GLS70203.1"/>
    <property type="molecule type" value="Genomic_DNA"/>
</dbReference>
<evidence type="ECO:0000313" key="2">
    <source>
        <dbReference type="EMBL" id="GLS70203.1"/>
    </source>
</evidence>
<evidence type="ECO:0000256" key="1">
    <source>
        <dbReference type="SAM" id="MobiDB-lite"/>
    </source>
</evidence>
<gene>
    <name evidence="2" type="ORF">GCM10007890_22160</name>
</gene>
<comment type="caution">
    <text evidence="2">The sequence shown here is derived from an EMBL/GenBank/DDBJ whole genome shotgun (WGS) entry which is preliminary data.</text>
</comment>
<feature type="compositionally biased region" description="Basic and acidic residues" evidence="1">
    <location>
        <begin position="30"/>
        <end position="41"/>
    </location>
</feature>
<dbReference type="AlphaFoldDB" id="A0AA37TLE2"/>
<sequence>MTLALTPAGSDLKRLRPRDTGSSIGGVRNRVREPPALREEAGSAPRSWTTLYGGAPSATRA</sequence>
<accession>A0AA37TLE2</accession>
<protein>
    <submittedName>
        <fullName evidence="2">Uncharacterized protein</fullName>
    </submittedName>
</protein>
<dbReference type="Proteomes" id="UP001157440">
    <property type="component" value="Unassembled WGS sequence"/>
</dbReference>
<reference evidence="3" key="1">
    <citation type="journal article" date="2019" name="Int. J. Syst. Evol. Microbiol.">
        <title>The Global Catalogue of Microorganisms (GCM) 10K type strain sequencing project: providing services to taxonomists for standard genome sequencing and annotation.</title>
        <authorList>
            <consortium name="The Broad Institute Genomics Platform"/>
            <consortium name="The Broad Institute Genome Sequencing Center for Infectious Disease"/>
            <person name="Wu L."/>
            <person name="Ma J."/>
        </authorList>
    </citation>
    <scope>NUCLEOTIDE SEQUENCE [LARGE SCALE GENOMIC DNA]</scope>
    <source>
        <strain evidence="3">NBRC 103632</strain>
    </source>
</reference>
<proteinExistence type="predicted"/>
<evidence type="ECO:0000313" key="3">
    <source>
        <dbReference type="Proteomes" id="UP001157440"/>
    </source>
</evidence>
<organism evidence="2 3">
    <name type="scientific">Methylobacterium tardum</name>
    <dbReference type="NCBI Taxonomy" id="374432"/>
    <lineage>
        <taxon>Bacteria</taxon>
        <taxon>Pseudomonadati</taxon>
        <taxon>Pseudomonadota</taxon>
        <taxon>Alphaproteobacteria</taxon>
        <taxon>Hyphomicrobiales</taxon>
        <taxon>Methylobacteriaceae</taxon>
        <taxon>Methylobacterium</taxon>
    </lineage>
</organism>